<dbReference type="SUPFAM" id="SSF55874">
    <property type="entry name" value="ATPase domain of HSP90 chaperone/DNA topoisomerase II/histidine kinase"/>
    <property type="match status" value="1"/>
</dbReference>
<dbReference type="GO" id="GO:0005524">
    <property type="term" value="F:ATP binding"/>
    <property type="evidence" value="ECO:0007669"/>
    <property type="project" value="UniProtKB-KW"/>
</dbReference>
<organism evidence="2 3">
    <name type="scientific">Bathymodiolus thermophilus thioautotrophic gill symbiont</name>
    <dbReference type="NCBI Taxonomy" id="2360"/>
    <lineage>
        <taxon>Bacteria</taxon>
        <taxon>Pseudomonadati</taxon>
        <taxon>Pseudomonadota</taxon>
        <taxon>Gammaproteobacteria</taxon>
        <taxon>sulfur-oxidizing symbionts</taxon>
    </lineage>
</organism>
<sequence>MKRFDLNIEKILENWGMHHAIREIIANALDEQLLTKTKDMEIFKNKNSWIIRDFGRGIKYTHLTQNENQEKLSSVKVIGKFGIGLKDALATFDRRGAVVTAKSKHTKIFIEKSPKQGFSDISTLHAVISEPADASFIGTEFELQGVSDKDIEEAKNLFLIFSGEEILETMKKGQVIKRRGASGNIYINGVKVAEEENFLFSYNITTLSAPIRKALNRERTNVGRSAYTDSIKKILLSSATKEVAEILANDLTNISKGTAHDELSWIDVQEHSVKILNQLGKYLFITSFEGMQHPDMIDQARNSGHEIITIPENLKQKIQNSNDLSGNPITDIGQFISNYNDSFEFKIINPDELNKREKLIYQQTPDILNIFGGKPKKVDEIKISSTMRKDFFSEVETLGCWDEDTNSIILSRKTLKIISDYSGILIHELIHAKTGDHDVTREFENSLTKEIGNLCSKLLEK</sequence>
<comment type="caution">
    <text evidence="2">The sequence shown here is derived from an EMBL/GenBank/DDBJ whole genome shotgun (WGS) entry which is preliminary data.</text>
</comment>
<accession>A0A1J5UKV3</accession>
<dbReference type="RefSeq" id="WP_071564058.1">
    <property type="nucleotide sequence ID" value="NZ_MIQH01000485.1"/>
</dbReference>
<dbReference type="InterPro" id="IPR058987">
    <property type="entry name" value="MPN635_N"/>
</dbReference>
<feature type="domain" description="MPN635 N-terminal" evidence="1">
    <location>
        <begin position="149"/>
        <end position="239"/>
    </location>
</feature>
<proteinExistence type="predicted"/>
<name>A0A1J5UKV3_9GAMM</name>
<reference evidence="3" key="1">
    <citation type="submission" date="2016-09" db="EMBL/GenBank/DDBJ databases">
        <title>Genome Sequence of Bathymodiolus thermophilus sulfur-oxidizing gill endosymbiont.</title>
        <authorList>
            <person name="Ponnudurai R."/>
            <person name="Kleiner M."/>
            <person name="Sayavedra L."/>
            <person name="Thuermer A."/>
            <person name="Felbeck H."/>
            <person name="Schlueter R."/>
            <person name="Schweder T."/>
            <person name="Markert S."/>
        </authorList>
    </citation>
    <scope>NUCLEOTIDE SEQUENCE [LARGE SCALE GENOMIC DNA]</scope>
    <source>
        <strain evidence="3">BAT/CrabSpa'14</strain>
    </source>
</reference>
<dbReference type="AlphaFoldDB" id="A0A1J5UKV3"/>
<gene>
    <name evidence="2" type="ORF">BGC33_04795</name>
</gene>
<evidence type="ECO:0000259" key="1">
    <source>
        <dbReference type="Pfam" id="PF25856"/>
    </source>
</evidence>
<dbReference type="InterPro" id="IPR036890">
    <property type="entry name" value="HATPase_C_sf"/>
</dbReference>
<dbReference type="Proteomes" id="UP000182798">
    <property type="component" value="Unassembled WGS sequence"/>
</dbReference>
<evidence type="ECO:0000313" key="2">
    <source>
        <dbReference type="EMBL" id="OIR24887.1"/>
    </source>
</evidence>
<protein>
    <submittedName>
        <fullName evidence="2">ATP-binding protein</fullName>
    </submittedName>
</protein>
<dbReference type="EMBL" id="MIQH01000485">
    <property type="protein sequence ID" value="OIR24887.1"/>
    <property type="molecule type" value="Genomic_DNA"/>
</dbReference>
<dbReference type="Gene3D" id="3.30.565.10">
    <property type="entry name" value="Histidine kinase-like ATPase, C-terminal domain"/>
    <property type="match status" value="1"/>
</dbReference>
<dbReference type="Pfam" id="PF25856">
    <property type="entry name" value="MPN635_N"/>
    <property type="match status" value="1"/>
</dbReference>
<evidence type="ECO:0000313" key="3">
    <source>
        <dbReference type="Proteomes" id="UP000182798"/>
    </source>
</evidence>
<keyword evidence="2" id="KW-0067">ATP-binding</keyword>
<keyword evidence="2" id="KW-0547">Nucleotide-binding</keyword>